<feature type="transmembrane region" description="Helical" evidence="8">
    <location>
        <begin position="111"/>
        <end position="130"/>
    </location>
</feature>
<feature type="transmembrane region" description="Helical" evidence="8">
    <location>
        <begin position="214"/>
        <end position="236"/>
    </location>
</feature>
<dbReference type="InterPro" id="IPR035906">
    <property type="entry name" value="MetI-like_sf"/>
</dbReference>
<evidence type="ECO:0000256" key="2">
    <source>
        <dbReference type="ARBA" id="ARBA00010072"/>
    </source>
</evidence>
<keyword evidence="7 8" id="KW-0472">Membrane</keyword>
<dbReference type="Proteomes" id="UP000000361">
    <property type="component" value="Chromosome 1"/>
</dbReference>
<evidence type="ECO:0000256" key="8">
    <source>
        <dbReference type="RuleBase" id="RU363032"/>
    </source>
</evidence>
<evidence type="ECO:0000259" key="9">
    <source>
        <dbReference type="PROSITE" id="PS50928"/>
    </source>
</evidence>
<dbReference type="NCBIfam" id="TIGR01726">
    <property type="entry name" value="HEQRo_perm_3TM"/>
    <property type="match status" value="1"/>
</dbReference>
<evidence type="ECO:0000256" key="7">
    <source>
        <dbReference type="ARBA" id="ARBA00023136"/>
    </source>
</evidence>
<dbReference type="HOGENOM" id="CLU_019602_1_0_5"/>
<keyword evidence="3 8" id="KW-0813">Transport</keyword>
<dbReference type="InterPro" id="IPR043429">
    <property type="entry name" value="ArtM/GltK/GlnP/TcyL/YhdX-like"/>
</dbReference>
<accession>A1BBU0</accession>
<dbReference type="GO" id="GO:0006865">
    <property type="term" value="P:amino acid transport"/>
    <property type="evidence" value="ECO:0007669"/>
    <property type="project" value="TreeGrafter"/>
</dbReference>
<evidence type="ECO:0000256" key="3">
    <source>
        <dbReference type="ARBA" id="ARBA00022448"/>
    </source>
</evidence>
<dbReference type="EnsemblBacteria" id="ABL72984">
    <property type="protein sequence ID" value="ABL72984"/>
    <property type="gene ID" value="Pden_4924"/>
</dbReference>
<dbReference type="PANTHER" id="PTHR30614:SF35">
    <property type="entry name" value="ABC TRANSPORTER PERMEASE PROTEIN"/>
    <property type="match status" value="1"/>
</dbReference>
<feature type="transmembrane region" description="Helical" evidence="8">
    <location>
        <begin position="49"/>
        <end position="69"/>
    </location>
</feature>
<reference evidence="11" key="1">
    <citation type="submission" date="2006-12" db="EMBL/GenBank/DDBJ databases">
        <title>Complete sequence of plasmid 1 of Paracoccus denitrificans PD1222.</title>
        <authorList>
            <person name="Copeland A."/>
            <person name="Lucas S."/>
            <person name="Lapidus A."/>
            <person name="Barry K."/>
            <person name="Detter J.C."/>
            <person name="Glavina del Rio T."/>
            <person name="Hammon N."/>
            <person name="Israni S."/>
            <person name="Dalin E."/>
            <person name="Tice H."/>
            <person name="Pitluck S."/>
            <person name="Munk A.C."/>
            <person name="Brettin T."/>
            <person name="Bruce D."/>
            <person name="Han C."/>
            <person name="Tapia R."/>
            <person name="Gilna P."/>
            <person name="Schmutz J."/>
            <person name="Larimer F."/>
            <person name="Land M."/>
            <person name="Hauser L."/>
            <person name="Kyrpides N."/>
            <person name="Lykidis A."/>
            <person name="Spiro S."/>
            <person name="Richardson D.J."/>
            <person name="Moir J.W.B."/>
            <person name="Ferguson S.J."/>
            <person name="van Spanning R.J.M."/>
            <person name="Richardson P."/>
        </authorList>
    </citation>
    <scope>NUCLEOTIDE SEQUENCE [LARGE SCALE GENOMIC DNA]</scope>
    <source>
        <strain evidence="11">Pd 1222</strain>
        <plasmid evidence="11">pPD1222</plasmid>
    </source>
</reference>
<dbReference type="InterPro" id="IPR010065">
    <property type="entry name" value="AA_ABC_transptr_permease_3TM"/>
</dbReference>
<dbReference type="InterPro" id="IPR000515">
    <property type="entry name" value="MetI-like"/>
</dbReference>
<dbReference type="SUPFAM" id="SSF161098">
    <property type="entry name" value="MetI-like"/>
    <property type="match status" value="1"/>
</dbReference>
<sequence length="251" mass="27904">MLVRTARHSTFDPPGLTGCAGALRMTYTFDFSFLAEYWPQLLKGLVQTAQLSLLSIIFGFLLGTLLAIGRTAQSKLLRRICAIYVEAIRNTPLLVQMFMIYFGLASVGFKLSAEFCAVLAIVINVSSYTCEIMRAGIESVRKGQREASDCLGLTWLQSLFLVVLPPATERVYPALVSQFILIMLATSLVSQISAEELTSTAARIDSMTFRSFEIYTVVALIYIGLAFVFRLGFWALSRLVFPRLRRLGTPL</sequence>
<gene>
    <name evidence="10" type="ordered locus">Pden_4924</name>
</gene>
<keyword evidence="11" id="KW-1185">Reference proteome</keyword>
<dbReference type="eggNOG" id="COG0765">
    <property type="taxonomic scope" value="Bacteria"/>
</dbReference>
<comment type="subcellular location">
    <subcellularLocation>
        <location evidence="1">Cell inner membrane</location>
        <topology evidence="1">Multi-pass membrane protein</topology>
    </subcellularLocation>
    <subcellularLocation>
        <location evidence="8">Cell membrane</location>
        <topology evidence="8">Multi-pass membrane protein</topology>
    </subcellularLocation>
</comment>
<proteinExistence type="inferred from homology"/>
<keyword evidence="4" id="KW-1003">Cell membrane</keyword>
<organism evidence="10 11">
    <name type="scientific">Paracoccus denitrificans (strain Pd 1222)</name>
    <dbReference type="NCBI Taxonomy" id="318586"/>
    <lineage>
        <taxon>Bacteria</taxon>
        <taxon>Pseudomonadati</taxon>
        <taxon>Pseudomonadota</taxon>
        <taxon>Alphaproteobacteria</taxon>
        <taxon>Rhodobacterales</taxon>
        <taxon>Paracoccaceae</taxon>
        <taxon>Paracoccus</taxon>
    </lineage>
</organism>
<keyword evidence="6 8" id="KW-1133">Transmembrane helix</keyword>
<evidence type="ECO:0000313" key="10">
    <source>
        <dbReference type="EMBL" id="ABL72984.1"/>
    </source>
</evidence>
<name>A1BBU0_PARDP</name>
<evidence type="ECO:0000256" key="6">
    <source>
        <dbReference type="ARBA" id="ARBA00022989"/>
    </source>
</evidence>
<dbReference type="GO" id="GO:0022857">
    <property type="term" value="F:transmembrane transporter activity"/>
    <property type="evidence" value="ECO:0007669"/>
    <property type="project" value="InterPro"/>
</dbReference>
<dbReference type="GO" id="GO:0043190">
    <property type="term" value="C:ATP-binding cassette (ABC) transporter complex"/>
    <property type="evidence" value="ECO:0007669"/>
    <property type="project" value="InterPro"/>
</dbReference>
<evidence type="ECO:0000256" key="4">
    <source>
        <dbReference type="ARBA" id="ARBA00022475"/>
    </source>
</evidence>
<dbReference type="CDD" id="cd06261">
    <property type="entry name" value="TM_PBP2"/>
    <property type="match status" value="1"/>
</dbReference>
<feature type="transmembrane region" description="Helical" evidence="8">
    <location>
        <begin position="174"/>
        <end position="194"/>
    </location>
</feature>
<dbReference type="AlphaFoldDB" id="A1BBU0"/>
<dbReference type="Gene3D" id="1.10.3720.10">
    <property type="entry name" value="MetI-like"/>
    <property type="match status" value="1"/>
</dbReference>
<evidence type="ECO:0000313" key="11">
    <source>
        <dbReference type="Proteomes" id="UP000000361"/>
    </source>
</evidence>
<dbReference type="KEGG" id="pde:Pden_4924"/>
<dbReference type="PROSITE" id="PS50928">
    <property type="entry name" value="ABC_TM1"/>
    <property type="match status" value="1"/>
</dbReference>
<evidence type="ECO:0000256" key="5">
    <source>
        <dbReference type="ARBA" id="ARBA00022692"/>
    </source>
</evidence>
<dbReference type="PANTHER" id="PTHR30614">
    <property type="entry name" value="MEMBRANE COMPONENT OF AMINO ACID ABC TRANSPORTER"/>
    <property type="match status" value="1"/>
</dbReference>
<keyword evidence="10" id="KW-0614">Plasmid</keyword>
<dbReference type="Pfam" id="PF00528">
    <property type="entry name" value="BPD_transp_1"/>
    <property type="match status" value="1"/>
</dbReference>
<dbReference type="EMBL" id="CP000491">
    <property type="protein sequence ID" value="ABL72984.1"/>
    <property type="molecule type" value="Genomic_DNA"/>
</dbReference>
<comment type="similarity">
    <text evidence="2">Belongs to the binding-protein-dependent transport system permease family. HisMQ subfamily.</text>
</comment>
<geneLocation type="plasmid" evidence="11">
    <name>pPD1222</name>
</geneLocation>
<protein>
    <submittedName>
        <fullName evidence="10">Amino acid ABC transporter membrane protein 1, PAAT family</fullName>
    </submittedName>
</protein>
<feature type="domain" description="ABC transmembrane type-1" evidence="9">
    <location>
        <begin position="45"/>
        <end position="233"/>
    </location>
</feature>
<evidence type="ECO:0000256" key="1">
    <source>
        <dbReference type="ARBA" id="ARBA00004429"/>
    </source>
</evidence>
<keyword evidence="5 8" id="KW-0812">Transmembrane</keyword>